<reference evidence="1 2" key="1">
    <citation type="submission" date="2021-10" db="EMBL/GenBank/DDBJ databases">
        <authorList>
            <person name="Criscuolo A."/>
        </authorList>
    </citation>
    <scope>NUCLEOTIDE SEQUENCE [LARGE SCALE GENOMIC DNA]</scope>
    <source>
        <strain evidence="2">CIP 111899</strain>
    </source>
</reference>
<comment type="caution">
    <text evidence="1">The sequence shown here is derived from an EMBL/GenBank/DDBJ whole genome shotgun (WGS) entry which is preliminary data.</text>
</comment>
<organism evidence="1 2">
    <name type="scientific">Bacillus rhizoplanae</name>
    <dbReference type="NCBI Taxonomy" id="2880966"/>
    <lineage>
        <taxon>Bacteria</taxon>
        <taxon>Bacillati</taxon>
        <taxon>Bacillota</taxon>
        <taxon>Bacilli</taxon>
        <taxon>Bacillales</taxon>
        <taxon>Bacillaceae</taxon>
        <taxon>Bacillus</taxon>
    </lineage>
</organism>
<keyword evidence="2" id="KW-1185">Reference proteome</keyword>
<dbReference type="RefSeq" id="WP_230574628.1">
    <property type="nucleotide sequence ID" value="NZ_CAKJTI010000006.1"/>
</dbReference>
<name>A0ABM8Y9L3_9BACI</name>
<protein>
    <submittedName>
        <fullName evidence="1">Uncharacterized protein</fullName>
    </submittedName>
</protein>
<proteinExistence type="predicted"/>
<dbReference type="Proteomes" id="UP000789423">
    <property type="component" value="Unassembled WGS sequence"/>
</dbReference>
<sequence length="143" mass="15263">MTNQHFKTNTQFINTSAAGPSSSGNLLVSFKIAGLDDNVTTTVIAMADATAVYACMNRDGNFPINPKRAEVSGTIEASGEFTSGNNGQITRMLTLSPPATTLECPGGQIMVLVSVFYTNIEIFEPDAGLQSIPGTFERTFFEI</sequence>
<gene>
    <name evidence="1" type="ORF">BACCIP111899_01625</name>
</gene>
<accession>A0ABM8Y9L3</accession>
<evidence type="ECO:0000313" key="2">
    <source>
        <dbReference type="Proteomes" id="UP000789423"/>
    </source>
</evidence>
<dbReference type="EMBL" id="CAKJTI010000006">
    <property type="protein sequence ID" value="CAG9612448.1"/>
    <property type="molecule type" value="Genomic_DNA"/>
</dbReference>
<evidence type="ECO:0000313" key="1">
    <source>
        <dbReference type="EMBL" id="CAG9612448.1"/>
    </source>
</evidence>